<keyword evidence="2" id="KW-1185">Reference proteome</keyword>
<dbReference type="AlphaFoldDB" id="A0AAW7Z8T9"/>
<gene>
    <name evidence="1" type="ORF">P6N53_01035</name>
</gene>
<protein>
    <recommendedName>
        <fullName evidence="3">Actin-like protein N-terminal domain-containing protein</fullName>
    </recommendedName>
</protein>
<reference evidence="1" key="2">
    <citation type="submission" date="2023-03" db="EMBL/GenBank/DDBJ databases">
        <authorList>
            <person name="Zhang Z."/>
        </authorList>
    </citation>
    <scope>NUCLEOTIDE SEQUENCE</scope>
    <source>
        <strain evidence="1">DSA</strain>
    </source>
</reference>
<evidence type="ECO:0000313" key="1">
    <source>
        <dbReference type="EMBL" id="MDO7785817.1"/>
    </source>
</evidence>
<dbReference type="RefSeq" id="WP_304540446.1">
    <property type="nucleotide sequence ID" value="NZ_JARPTC010000001.1"/>
</dbReference>
<proteinExistence type="predicted"/>
<organism evidence="1 2">
    <name type="scientific">Desulforamulus aquiferis</name>
    <dbReference type="NCBI Taxonomy" id="1397668"/>
    <lineage>
        <taxon>Bacteria</taxon>
        <taxon>Bacillati</taxon>
        <taxon>Bacillota</taxon>
        <taxon>Clostridia</taxon>
        <taxon>Eubacteriales</taxon>
        <taxon>Peptococcaceae</taxon>
        <taxon>Desulforamulus</taxon>
    </lineage>
</organism>
<evidence type="ECO:0000313" key="2">
    <source>
        <dbReference type="Proteomes" id="UP001172911"/>
    </source>
</evidence>
<name>A0AAW7Z8T9_9FIRM</name>
<dbReference type="Proteomes" id="UP001172911">
    <property type="component" value="Unassembled WGS sequence"/>
</dbReference>
<evidence type="ECO:0008006" key="3">
    <source>
        <dbReference type="Google" id="ProtNLM"/>
    </source>
</evidence>
<reference evidence="1" key="1">
    <citation type="journal article" date="2023" name="J. Hazard. Mater.">
        <title>Anaerobic biodegradation of pyrene and benzo[a]pyrene by a new sulfate-reducing Desulforamulus aquiferis strain DSA.</title>
        <authorList>
            <person name="Zhang Z."/>
            <person name="Sun J."/>
            <person name="Gong X."/>
            <person name="Wang C."/>
            <person name="Wang H."/>
        </authorList>
    </citation>
    <scope>NUCLEOTIDE SEQUENCE</scope>
    <source>
        <strain evidence="1">DSA</strain>
    </source>
</reference>
<accession>A0AAW7Z8T9</accession>
<sequence>MLVSLDIGPGFAVALTSVQHRGVIKVIDGNLFYYSSENEYEKDTSIKTILFKDSLGEMEEWITETQENPSEILLAGYLFSAIVPEGSTIKLIIQGPLNECRDQDLRDNLLNTFTKMREGTFIITYRDKPQRELQFNIQDIAVVSRGLSGLFNKKIYESIDSNTSAAIVHVGYNSTDYIAVNQVVDWTVSDTINTGIENYLRLKVEGKHRESEKILPALARNIEYELNKVWENKTFDALFLSGFEIQALTAHMNLQSIAKEIVGIEVWDSLEGALNGLKLSLVTRH</sequence>
<dbReference type="EMBL" id="JARPTC010000001">
    <property type="protein sequence ID" value="MDO7785817.1"/>
    <property type="molecule type" value="Genomic_DNA"/>
</dbReference>
<comment type="caution">
    <text evidence="1">The sequence shown here is derived from an EMBL/GenBank/DDBJ whole genome shotgun (WGS) entry which is preliminary data.</text>
</comment>